<dbReference type="RefSeq" id="WP_135420159.1">
    <property type="nucleotide sequence ID" value="NZ_SRLB01000092.1"/>
</dbReference>
<dbReference type="EMBL" id="SRLB01000092">
    <property type="protein sequence ID" value="TGD91283.1"/>
    <property type="molecule type" value="Genomic_DNA"/>
</dbReference>
<sequence>MSDKSSLPGEGMRKITKELMEISKNAVFVGGVKYLSDKNGYSMLLCFYFFVSAIFIAHVNSYIQGISFSSAIHKNLV</sequence>
<feature type="transmembrane region" description="Helical" evidence="1">
    <location>
        <begin position="41"/>
        <end position="63"/>
    </location>
</feature>
<comment type="caution">
    <text evidence="2">The sequence shown here is derived from an EMBL/GenBank/DDBJ whole genome shotgun (WGS) entry which is preliminary data.</text>
</comment>
<keyword evidence="3" id="KW-1185">Reference proteome</keyword>
<protein>
    <submittedName>
        <fullName evidence="2">Uncharacterized protein</fullName>
    </submittedName>
</protein>
<dbReference type="Proteomes" id="UP000297535">
    <property type="component" value="Unassembled WGS sequence"/>
</dbReference>
<dbReference type="AlphaFoldDB" id="A0A4Z0NCQ5"/>
<gene>
    <name evidence="2" type="ORF">EU555_35905</name>
</gene>
<accession>A0A4Z0NCQ5</accession>
<evidence type="ECO:0000313" key="2">
    <source>
        <dbReference type="EMBL" id="TGD91283.1"/>
    </source>
</evidence>
<dbReference type="OrthoDB" id="4132413at1224"/>
<keyword evidence="1" id="KW-0472">Membrane</keyword>
<reference evidence="2 3" key="1">
    <citation type="submission" date="2019-04" db="EMBL/GenBank/DDBJ databases">
        <authorList>
            <person name="Feng G."/>
            <person name="Zhu H."/>
        </authorList>
    </citation>
    <scope>NUCLEOTIDE SEQUENCE [LARGE SCALE GENOMIC DNA]</scope>
    <source>
        <strain evidence="2 3">6HR-1</strain>
    </source>
</reference>
<proteinExistence type="predicted"/>
<evidence type="ECO:0000256" key="1">
    <source>
        <dbReference type="SAM" id="Phobius"/>
    </source>
</evidence>
<keyword evidence="1" id="KW-1133">Transmembrane helix</keyword>
<organism evidence="2 3">
    <name type="scientific">Methylobacterium nonmethylotrophicum</name>
    <dbReference type="NCBI Taxonomy" id="1141884"/>
    <lineage>
        <taxon>Bacteria</taxon>
        <taxon>Pseudomonadati</taxon>
        <taxon>Pseudomonadota</taxon>
        <taxon>Alphaproteobacteria</taxon>
        <taxon>Hyphomicrobiales</taxon>
        <taxon>Methylobacteriaceae</taxon>
        <taxon>Methylobacterium</taxon>
    </lineage>
</organism>
<evidence type="ECO:0000313" key="3">
    <source>
        <dbReference type="Proteomes" id="UP000297535"/>
    </source>
</evidence>
<name>A0A4Z0NCQ5_9HYPH</name>
<keyword evidence="1" id="KW-0812">Transmembrane</keyword>